<dbReference type="Proteomes" id="UP001472677">
    <property type="component" value="Unassembled WGS sequence"/>
</dbReference>
<evidence type="ECO:0008006" key="3">
    <source>
        <dbReference type="Google" id="ProtNLM"/>
    </source>
</evidence>
<protein>
    <recommendedName>
        <fullName evidence="3">TF-B3 domain-containing protein</fullName>
    </recommendedName>
</protein>
<keyword evidence="2" id="KW-1185">Reference proteome</keyword>
<gene>
    <name evidence="1" type="ORF">V6N12_011234</name>
</gene>
<accession>A0ABR2EP64</accession>
<name>A0ABR2EP64_9ROSI</name>
<proteinExistence type="predicted"/>
<comment type="caution">
    <text evidence="1">The sequence shown here is derived from an EMBL/GenBank/DDBJ whole genome shotgun (WGS) entry which is preliminary data.</text>
</comment>
<dbReference type="EMBL" id="JBBPBM010000012">
    <property type="protein sequence ID" value="KAK8563179.1"/>
    <property type="molecule type" value="Genomic_DNA"/>
</dbReference>
<evidence type="ECO:0000313" key="1">
    <source>
        <dbReference type="EMBL" id="KAK8563179.1"/>
    </source>
</evidence>
<reference evidence="1 2" key="1">
    <citation type="journal article" date="2024" name="G3 (Bethesda)">
        <title>Genome assembly of Hibiscus sabdariffa L. provides insights into metabolisms of medicinal natural products.</title>
        <authorList>
            <person name="Kim T."/>
        </authorList>
    </citation>
    <scope>NUCLEOTIDE SEQUENCE [LARGE SCALE GENOMIC DNA]</scope>
    <source>
        <strain evidence="1">TK-2024</strain>
        <tissue evidence="1">Old leaves</tissue>
    </source>
</reference>
<sequence>MAEIFEVALASNNKSRLRFYHSGGQLHGGSSVLKVRDDCGGSWIFDCKSEGGGYFTISGPGWSAFAKSRINAMVTLFKQADGFYTIRVGY</sequence>
<organism evidence="1 2">
    <name type="scientific">Hibiscus sabdariffa</name>
    <name type="common">roselle</name>
    <dbReference type="NCBI Taxonomy" id="183260"/>
    <lineage>
        <taxon>Eukaryota</taxon>
        <taxon>Viridiplantae</taxon>
        <taxon>Streptophyta</taxon>
        <taxon>Embryophyta</taxon>
        <taxon>Tracheophyta</taxon>
        <taxon>Spermatophyta</taxon>
        <taxon>Magnoliopsida</taxon>
        <taxon>eudicotyledons</taxon>
        <taxon>Gunneridae</taxon>
        <taxon>Pentapetalae</taxon>
        <taxon>rosids</taxon>
        <taxon>malvids</taxon>
        <taxon>Malvales</taxon>
        <taxon>Malvaceae</taxon>
        <taxon>Malvoideae</taxon>
        <taxon>Hibiscus</taxon>
    </lineage>
</organism>
<evidence type="ECO:0000313" key="2">
    <source>
        <dbReference type="Proteomes" id="UP001472677"/>
    </source>
</evidence>